<evidence type="ECO:0000256" key="2">
    <source>
        <dbReference type="SAM" id="Phobius"/>
    </source>
</evidence>
<dbReference type="STRING" id="41447.ENSSDUP00000008906"/>
<reference evidence="4" key="2">
    <citation type="submission" date="2025-09" db="UniProtKB">
        <authorList>
            <consortium name="Ensembl"/>
        </authorList>
    </citation>
    <scope>IDENTIFICATION</scope>
</reference>
<dbReference type="RefSeq" id="XP_022624384.1">
    <property type="nucleotide sequence ID" value="XM_022768663.1"/>
</dbReference>
<dbReference type="GeneID" id="111238934"/>
<dbReference type="GeneTree" id="ENSGT00440000038604"/>
<dbReference type="KEGG" id="sdu:111238934"/>
<dbReference type="PANTHER" id="PTHR23352:SF2">
    <property type="entry name" value="NEURAL PROLIFERATION DIFFERENTIATION AND CONTROL PROTEIN 1"/>
    <property type="match status" value="1"/>
</dbReference>
<keyword evidence="5" id="KW-1185">Reference proteome</keyword>
<proteinExistence type="predicted"/>
<keyword evidence="2" id="KW-1133">Transmembrane helix</keyword>
<dbReference type="Ensembl" id="ENSSDUT00000009082.1">
    <property type="protein sequence ID" value="ENSSDUP00000008906.1"/>
    <property type="gene ID" value="ENSSDUG00000006558.1"/>
</dbReference>
<feature type="compositionally biased region" description="Basic residues" evidence="1">
    <location>
        <begin position="130"/>
        <end position="141"/>
    </location>
</feature>
<evidence type="ECO:0000313" key="4">
    <source>
        <dbReference type="Ensembl" id="ENSSDUP00000008906.1"/>
    </source>
</evidence>
<evidence type="ECO:0000256" key="3">
    <source>
        <dbReference type="SAM" id="SignalP"/>
    </source>
</evidence>
<dbReference type="Proteomes" id="UP000261420">
    <property type="component" value="Unplaced"/>
</dbReference>
<feature type="region of interest" description="Disordered" evidence="1">
    <location>
        <begin position="118"/>
        <end position="185"/>
    </location>
</feature>
<keyword evidence="3" id="KW-0732">Signal</keyword>
<dbReference type="OMA" id="TVCWVRL"/>
<dbReference type="GO" id="GO:0016020">
    <property type="term" value="C:membrane"/>
    <property type="evidence" value="ECO:0007669"/>
    <property type="project" value="InterPro"/>
</dbReference>
<name>A0A3B4TRL7_SERDU</name>
<evidence type="ECO:0000256" key="1">
    <source>
        <dbReference type="SAM" id="MobiDB-lite"/>
    </source>
</evidence>
<protein>
    <submittedName>
        <fullName evidence="4">Neural proliferation, differentiation and control, 1a</fullName>
    </submittedName>
</protein>
<dbReference type="InterPro" id="IPR009635">
    <property type="entry name" value="NPDC1"/>
</dbReference>
<sequence>MLLLSSPRSGRQRRASLLLLFAAVLLCVVSVGAGLPAGSKCPHHIDCAKEGRHFCMPGSSHCGPCISPLHENEEGRCVERRRHHQHGAHYPELDEEIDYLQSVIEKQEVLEITQPKRPVAVTSQTDVKKSKINASKHKQKSKAPPSSESLHAFTTAPGPTVSAPPNTPTPQPRATGVEGRAGPIVVPAPRNDRIIVIIISLCVAVGAVAVILATACFIKLQKESHLTKKVDYPAFRGAGMSASPATGTTTGDNTLAQSAQMYHYQHQKQQMLSMGNNKPEQKVLDNEVTSDEEEVGGDFTVYECPGLAPTGEMEVKNPLFDDSTLHYQGNLK</sequence>
<dbReference type="AlphaFoldDB" id="A0A3B4TRL7"/>
<dbReference type="PANTHER" id="PTHR23352">
    <property type="entry name" value="NEURAL PROLIFERATION DIFFERENTIATION AND CONTROL PROTEIN-1 NPDC-1 PROTEIN"/>
    <property type="match status" value="1"/>
</dbReference>
<keyword evidence="2" id="KW-0812">Transmembrane</keyword>
<dbReference type="Pfam" id="PF06809">
    <property type="entry name" value="NPDC1"/>
    <property type="match status" value="1"/>
</dbReference>
<feature type="signal peptide" evidence="3">
    <location>
        <begin position="1"/>
        <end position="33"/>
    </location>
</feature>
<organism evidence="4 5">
    <name type="scientific">Seriola dumerili</name>
    <name type="common">Greater amberjack</name>
    <name type="synonym">Caranx dumerili</name>
    <dbReference type="NCBI Taxonomy" id="41447"/>
    <lineage>
        <taxon>Eukaryota</taxon>
        <taxon>Metazoa</taxon>
        <taxon>Chordata</taxon>
        <taxon>Craniata</taxon>
        <taxon>Vertebrata</taxon>
        <taxon>Euteleostomi</taxon>
        <taxon>Actinopterygii</taxon>
        <taxon>Neopterygii</taxon>
        <taxon>Teleostei</taxon>
        <taxon>Neoteleostei</taxon>
        <taxon>Acanthomorphata</taxon>
        <taxon>Carangaria</taxon>
        <taxon>Carangiformes</taxon>
        <taxon>Carangidae</taxon>
        <taxon>Seriola</taxon>
    </lineage>
</organism>
<feature type="transmembrane region" description="Helical" evidence="2">
    <location>
        <begin position="194"/>
        <end position="218"/>
    </location>
</feature>
<feature type="chain" id="PRO_5017228934" evidence="3">
    <location>
        <begin position="34"/>
        <end position="332"/>
    </location>
</feature>
<evidence type="ECO:0000313" key="5">
    <source>
        <dbReference type="Proteomes" id="UP000261420"/>
    </source>
</evidence>
<keyword evidence="2" id="KW-0472">Membrane</keyword>
<accession>A0A3B4TRL7</accession>
<dbReference type="CTD" id="794093"/>
<reference evidence="4" key="1">
    <citation type="submission" date="2025-08" db="UniProtKB">
        <authorList>
            <consortium name="Ensembl"/>
        </authorList>
    </citation>
    <scope>IDENTIFICATION</scope>
</reference>